<keyword evidence="3" id="KW-0732">Signal</keyword>
<keyword evidence="2" id="KW-0175">Coiled coil</keyword>
<protein>
    <submittedName>
        <fullName evidence="4">TolC family protein</fullName>
    </submittedName>
</protein>
<dbReference type="EMBL" id="CP157675">
    <property type="protein sequence ID" value="XBP69125.1"/>
    <property type="molecule type" value="Genomic_DNA"/>
</dbReference>
<accession>A0AAU7LNF6</accession>
<dbReference type="InterPro" id="IPR010131">
    <property type="entry name" value="MdtP/NodT-like"/>
</dbReference>
<dbReference type="Gene3D" id="1.20.1600.10">
    <property type="entry name" value="Outer membrane efflux proteins (OEP)"/>
    <property type="match status" value="1"/>
</dbReference>
<sequence length="428" mass="48040">MSIPFPIYRAAVAALLVAMGFPSWATDPLTLVEAQRIAVGRSRQLLAQDALTTAAREQGVAAGQLPDPVLKLGIDNLPANGPDRLSLTRDFMTMRRIGVMQEIPRLEKRQLRAEKFERDAQRVQAQRQLTLANVQQGTALAWLDRYYAQAQRELLQQQIEETRLQVQAADSAFRTNRGSQADVFAARAAVIALQDRLSQIDRQSRSASLMLARWVGAADAERPLAGTPQWQSTPLHDDVLNEHLERHPELLVISAEIEAAETEARLAQADKKADISVEASYAQRGPAFSNMLSIGVSIPLQWDQKNRQNRELGAKLAMVDEARARYEDMLRKNEAEVRVLLNEWQTGKDRLVRYRDELIPTARQRSEATLTAYRIGKSDLAAGLSARRDEIEVRMQALSLEMETARSWAQLNFLIPDHGRATIAREQP</sequence>
<comment type="similarity">
    <text evidence="1">Belongs to the outer membrane factor (OMF) (TC 1.B.17) family.</text>
</comment>
<evidence type="ECO:0000256" key="3">
    <source>
        <dbReference type="SAM" id="SignalP"/>
    </source>
</evidence>
<dbReference type="RefSeq" id="WP_349277491.1">
    <property type="nucleotide sequence ID" value="NZ_CBCSCU010000035.1"/>
</dbReference>
<dbReference type="GO" id="GO:0015562">
    <property type="term" value="F:efflux transmembrane transporter activity"/>
    <property type="evidence" value="ECO:0007669"/>
    <property type="project" value="InterPro"/>
</dbReference>
<feature type="signal peptide" evidence="3">
    <location>
        <begin position="1"/>
        <end position="25"/>
    </location>
</feature>
<evidence type="ECO:0000256" key="1">
    <source>
        <dbReference type="ARBA" id="ARBA00007613"/>
    </source>
</evidence>
<dbReference type="PANTHER" id="PTHR30203:SF24">
    <property type="entry name" value="BLR4935 PROTEIN"/>
    <property type="match status" value="1"/>
</dbReference>
<dbReference type="Pfam" id="PF02321">
    <property type="entry name" value="OEP"/>
    <property type="match status" value="1"/>
</dbReference>
<name>A0AAU7LNF6_9BURK</name>
<gene>
    <name evidence="4" type="ORF">ABLV49_14600</name>
</gene>
<proteinExistence type="inferred from homology"/>
<dbReference type="SUPFAM" id="SSF56954">
    <property type="entry name" value="Outer membrane efflux proteins (OEP)"/>
    <property type="match status" value="1"/>
</dbReference>
<feature type="coiled-coil region" evidence="2">
    <location>
        <begin position="106"/>
        <end position="172"/>
    </location>
</feature>
<dbReference type="AlphaFoldDB" id="A0AAU7LNF6"/>
<reference evidence="4" key="1">
    <citation type="submission" date="2024-05" db="EMBL/GenBank/DDBJ databases">
        <authorList>
            <person name="Bunk B."/>
            <person name="Swiderski J."/>
            <person name="Sproer C."/>
            <person name="Thiel V."/>
        </authorList>
    </citation>
    <scope>NUCLEOTIDE SEQUENCE</scope>
    <source>
        <strain evidence="4">DSM 17735</strain>
    </source>
</reference>
<dbReference type="InterPro" id="IPR003423">
    <property type="entry name" value="OMP_efflux"/>
</dbReference>
<dbReference type="PANTHER" id="PTHR30203">
    <property type="entry name" value="OUTER MEMBRANE CATION EFFLUX PROTEIN"/>
    <property type="match status" value="1"/>
</dbReference>
<evidence type="ECO:0000256" key="2">
    <source>
        <dbReference type="SAM" id="Coils"/>
    </source>
</evidence>
<evidence type="ECO:0000313" key="4">
    <source>
        <dbReference type="EMBL" id="XBP69125.1"/>
    </source>
</evidence>
<organism evidence="4">
    <name type="scientific">Polaromonas hydrogenivorans</name>
    <dbReference type="NCBI Taxonomy" id="335476"/>
    <lineage>
        <taxon>Bacteria</taxon>
        <taxon>Pseudomonadati</taxon>
        <taxon>Pseudomonadota</taxon>
        <taxon>Betaproteobacteria</taxon>
        <taxon>Burkholderiales</taxon>
        <taxon>Comamonadaceae</taxon>
        <taxon>Polaromonas</taxon>
    </lineage>
</organism>
<feature type="chain" id="PRO_5043593831" evidence="3">
    <location>
        <begin position="26"/>
        <end position="428"/>
    </location>
</feature>